<proteinExistence type="predicted"/>
<protein>
    <submittedName>
        <fullName evidence="1">Uncharacterized protein</fullName>
    </submittedName>
</protein>
<sequence length="129" mass="14537">MPPFSCQDDCMIISAAVEMPLSPCCRKQPAAERLPHMFTLSHPHTLIIRQLPAAVCLTEPNHYLPLISCSDTACCGCYFKYQLACIRIRLFDSFSSTKEQLVSVPLSMLGSIHRPGKRRDRKLPNVFEV</sequence>
<accession>A0A3N0XDE6</accession>
<comment type="caution">
    <text evidence="1">The sequence shown here is derived from an EMBL/GenBank/DDBJ whole genome shotgun (WGS) entry which is preliminary data.</text>
</comment>
<name>A0A3N0XDE6_ANAGA</name>
<dbReference type="AlphaFoldDB" id="A0A3N0XDE6"/>
<dbReference type="EMBL" id="RJVU01079805">
    <property type="protein sequence ID" value="ROI15417.1"/>
    <property type="molecule type" value="Genomic_DNA"/>
</dbReference>
<organism evidence="1 2">
    <name type="scientific">Anabarilius grahami</name>
    <name type="common">Kanglang fish</name>
    <name type="synonym">Barilius grahami</name>
    <dbReference type="NCBI Taxonomy" id="495550"/>
    <lineage>
        <taxon>Eukaryota</taxon>
        <taxon>Metazoa</taxon>
        <taxon>Chordata</taxon>
        <taxon>Craniata</taxon>
        <taxon>Vertebrata</taxon>
        <taxon>Euteleostomi</taxon>
        <taxon>Actinopterygii</taxon>
        <taxon>Neopterygii</taxon>
        <taxon>Teleostei</taxon>
        <taxon>Ostariophysi</taxon>
        <taxon>Cypriniformes</taxon>
        <taxon>Xenocyprididae</taxon>
        <taxon>Xenocypridinae</taxon>
        <taxon>Xenocypridinae incertae sedis</taxon>
        <taxon>Anabarilius</taxon>
    </lineage>
</organism>
<evidence type="ECO:0000313" key="1">
    <source>
        <dbReference type="EMBL" id="ROI15417.1"/>
    </source>
</evidence>
<reference evidence="1 2" key="1">
    <citation type="submission" date="2018-10" db="EMBL/GenBank/DDBJ databases">
        <title>Genome assembly for a Yunnan-Guizhou Plateau 3E fish, Anabarilius grahami (Regan), and its evolutionary and genetic applications.</title>
        <authorList>
            <person name="Jiang W."/>
        </authorList>
    </citation>
    <scope>NUCLEOTIDE SEQUENCE [LARGE SCALE GENOMIC DNA]</scope>
    <source>
        <strain evidence="1">AG-KIZ</strain>
        <tissue evidence="1">Muscle</tissue>
    </source>
</reference>
<dbReference type="Proteomes" id="UP000281406">
    <property type="component" value="Unassembled WGS sequence"/>
</dbReference>
<evidence type="ECO:0000313" key="2">
    <source>
        <dbReference type="Proteomes" id="UP000281406"/>
    </source>
</evidence>
<keyword evidence="2" id="KW-1185">Reference proteome</keyword>
<gene>
    <name evidence="1" type="ORF">DPX16_12969</name>
</gene>